<keyword evidence="4" id="KW-1185">Reference proteome</keyword>
<feature type="chain" id="PRO_5021386422" evidence="2">
    <location>
        <begin position="24"/>
        <end position="91"/>
    </location>
</feature>
<sequence>MKLYCASWAFLIFLFMVQPGTRSTSLMKPLLWNSCWTCSVTQQTVGPTGTTITWRGESHSGLKRNGTLSPSAEQEAVPEISEAPEERRSRS</sequence>
<evidence type="ECO:0000313" key="4">
    <source>
        <dbReference type="Proteomes" id="UP000314294"/>
    </source>
</evidence>
<dbReference type="Proteomes" id="UP000314294">
    <property type="component" value="Unassembled WGS sequence"/>
</dbReference>
<keyword evidence="2" id="KW-0732">Signal</keyword>
<evidence type="ECO:0000256" key="1">
    <source>
        <dbReference type="SAM" id="MobiDB-lite"/>
    </source>
</evidence>
<comment type="caution">
    <text evidence="3">The sequence shown here is derived from an EMBL/GenBank/DDBJ whole genome shotgun (WGS) entry which is preliminary data.</text>
</comment>
<feature type="signal peptide" evidence="2">
    <location>
        <begin position="1"/>
        <end position="23"/>
    </location>
</feature>
<gene>
    <name evidence="3" type="ORF">EYF80_023222</name>
</gene>
<feature type="region of interest" description="Disordered" evidence="1">
    <location>
        <begin position="47"/>
        <end position="91"/>
    </location>
</feature>
<name>A0A4Z2HL52_9TELE</name>
<proteinExistence type="predicted"/>
<accession>A0A4Z2HL52</accession>
<evidence type="ECO:0000313" key="3">
    <source>
        <dbReference type="EMBL" id="TNN66536.1"/>
    </source>
</evidence>
<reference evidence="3 4" key="1">
    <citation type="submission" date="2019-03" db="EMBL/GenBank/DDBJ databases">
        <title>First draft genome of Liparis tanakae, snailfish: a comprehensive survey of snailfish specific genes.</title>
        <authorList>
            <person name="Kim W."/>
            <person name="Song I."/>
            <person name="Jeong J.-H."/>
            <person name="Kim D."/>
            <person name="Kim S."/>
            <person name="Ryu S."/>
            <person name="Song J.Y."/>
            <person name="Lee S.K."/>
        </authorList>
    </citation>
    <scope>NUCLEOTIDE SEQUENCE [LARGE SCALE GENOMIC DNA]</scope>
    <source>
        <tissue evidence="3">Muscle</tissue>
    </source>
</reference>
<organism evidence="3 4">
    <name type="scientific">Liparis tanakae</name>
    <name type="common">Tanaka's snailfish</name>
    <dbReference type="NCBI Taxonomy" id="230148"/>
    <lineage>
        <taxon>Eukaryota</taxon>
        <taxon>Metazoa</taxon>
        <taxon>Chordata</taxon>
        <taxon>Craniata</taxon>
        <taxon>Vertebrata</taxon>
        <taxon>Euteleostomi</taxon>
        <taxon>Actinopterygii</taxon>
        <taxon>Neopterygii</taxon>
        <taxon>Teleostei</taxon>
        <taxon>Neoteleostei</taxon>
        <taxon>Acanthomorphata</taxon>
        <taxon>Eupercaria</taxon>
        <taxon>Perciformes</taxon>
        <taxon>Cottioidei</taxon>
        <taxon>Cottales</taxon>
        <taxon>Liparidae</taxon>
        <taxon>Liparis</taxon>
    </lineage>
</organism>
<dbReference type="AlphaFoldDB" id="A0A4Z2HL52"/>
<protein>
    <submittedName>
        <fullName evidence="3">Uncharacterized protein</fullName>
    </submittedName>
</protein>
<dbReference type="EMBL" id="SRLO01000217">
    <property type="protein sequence ID" value="TNN66536.1"/>
    <property type="molecule type" value="Genomic_DNA"/>
</dbReference>
<evidence type="ECO:0000256" key="2">
    <source>
        <dbReference type="SAM" id="SignalP"/>
    </source>
</evidence>